<name>A0A4P6F4K5_9MICO</name>
<feature type="domain" description="Excalibur calcium-binding" evidence="3">
    <location>
        <begin position="335"/>
        <end position="371"/>
    </location>
</feature>
<feature type="region of interest" description="Disordered" evidence="1">
    <location>
        <begin position="297"/>
        <end position="371"/>
    </location>
</feature>
<accession>A0A4P6F4K5</accession>
<proteinExistence type="predicted"/>
<dbReference type="AlphaFoldDB" id="A0A4P6F4K5"/>
<dbReference type="InterPro" id="IPR008613">
    <property type="entry name" value="Excalibur_Ca-bd_domain"/>
</dbReference>
<feature type="chain" id="PRO_5020236112" evidence="2">
    <location>
        <begin position="38"/>
        <end position="371"/>
    </location>
</feature>
<dbReference type="InterPro" id="IPR011089">
    <property type="entry name" value="GmrSD_C"/>
</dbReference>
<feature type="compositionally biased region" description="Low complexity" evidence="1">
    <location>
        <begin position="318"/>
        <end position="332"/>
    </location>
</feature>
<evidence type="ECO:0000256" key="2">
    <source>
        <dbReference type="SAM" id="SignalP"/>
    </source>
</evidence>
<evidence type="ECO:0000259" key="3">
    <source>
        <dbReference type="SMART" id="SM00894"/>
    </source>
</evidence>
<feature type="compositionally biased region" description="Acidic residues" evidence="1">
    <location>
        <begin position="362"/>
        <end position="371"/>
    </location>
</feature>
<dbReference type="PANTHER" id="PTHR24094">
    <property type="entry name" value="SECRETED PROTEIN"/>
    <property type="match status" value="1"/>
</dbReference>
<dbReference type="OrthoDB" id="5196645at2"/>
<dbReference type="KEGG" id="xya:ET471_05980"/>
<feature type="region of interest" description="Disordered" evidence="1">
    <location>
        <begin position="54"/>
        <end position="108"/>
    </location>
</feature>
<gene>
    <name evidence="4" type="ORF">ET471_05980</name>
</gene>
<sequence>MHSRAVNAARSRRRPPWWAVLSAVVVGIVVAVGSAHADDDAAPVPSASATLAVTDAGSPTSQVPAEPQQDEPAGTPVDGPTDASGAAPAGGPTDGSGAAPAGPQADAPAAQGSALAAVAELAVKGRAPKTGYSRDAFGPAWADVDRNGCDTRNDVLHRDLVDVTTRPGTHGCVVQTGTLHDPYSGEVVAFERGETTSSLVQIDHVVALSDAWQKGAQQWTPETRRQLANDPLNLRAVKGSLNSQKGDGDAATWLPPSKAYRCAYVARQVAVKHAYGLWVTEAERDAMVRVLSACPDEPLPTGGPEEAPAAPVPPPAALEPAPAAAPEAPAGGDVSFQNCAAARAAGAAPLHRGDPGYRSQMDGDDDGVACE</sequence>
<keyword evidence="5" id="KW-1185">Reference proteome</keyword>
<dbReference type="EMBL" id="CP035493">
    <property type="protein sequence ID" value="QAY69643.1"/>
    <property type="molecule type" value="Genomic_DNA"/>
</dbReference>
<dbReference type="Pfam" id="PF07510">
    <property type="entry name" value="GmrSD_C"/>
    <property type="match status" value="1"/>
</dbReference>
<keyword evidence="2" id="KW-0732">Signal</keyword>
<feature type="compositionally biased region" description="Low complexity" evidence="1">
    <location>
        <begin position="95"/>
        <end position="108"/>
    </location>
</feature>
<dbReference type="Proteomes" id="UP000292118">
    <property type="component" value="Chromosome"/>
</dbReference>
<organism evidence="4 5">
    <name type="scientific">Xylanimonas protaetiae</name>
    <dbReference type="NCBI Taxonomy" id="2509457"/>
    <lineage>
        <taxon>Bacteria</taxon>
        <taxon>Bacillati</taxon>
        <taxon>Actinomycetota</taxon>
        <taxon>Actinomycetes</taxon>
        <taxon>Micrococcales</taxon>
        <taxon>Promicromonosporaceae</taxon>
        <taxon>Xylanimonas</taxon>
    </lineage>
</organism>
<evidence type="ECO:0000256" key="1">
    <source>
        <dbReference type="SAM" id="MobiDB-lite"/>
    </source>
</evidence>
<feature type="signal peptide" evidence="2">
    <location>
        <begin position="1"/>
        <end position="37"/>
    </location>
</feature>
<evidence type="ECO:0000313" key="4">
    <source>
        <dbReference type="EMBL" id="QAY69643.1"/>
    </source>
</evidence>
<protein>
    <submittedName>
        <fullName evidence="4">DUF1524 domain-containing protein</fullName>
    </submittedName>
</protein>
<evidence type="ECO:0000313" key="5">
    <source>
        <dbReference type="Proteomes" id="UP000292118"/>
    </source>
</evidence>
<dbReference type="SMART" id="SM00894">
    <property type="entry name" value="Excalibur"/>
    <property type="match status" value="1"/>
</dbReference>
<dbReference type="PANTHER" id="PTHR24094:SF15">
    <property type="entry name" value="AMP-DEPENDENT SYNTHETASE_LIGASE DOMAIN-CONTAINING PROTEIN-RELATED"/>
    <property type="match status" value="1"/>
</dbReference>
<dbReference type="Pfam" id="PF05901">
    <property type="entry name" value="Excalibur"/>
    <property type="match status" value="1"/>
</dbReference>
<reference evidence="4 5" key="1">
    <citation type="submission" date="2019-01" db="EMBL/GenBank/DDBJ databases">
        <title>Genome sequencing of strain FW10M-9.</title>
        <authorList>
            <person name="Heo J."/>
            <person name="Kim S.-J."/>
            <person name="Kim J.-S."/>
            <person name="Hong S.-B."/>
            <person name="Kwon S.-W."/>
        </authorList>
    </citation>
    <scope>NUCLEOTIDE SEQUENCE [LARGE SCALE GENOMIC DNA]</scope>
    <source>
        <strain evidence="4 5">FW10M-9</strain>
    </source>
</reference>
<feature type="compositionally biased region" description="Low complexity" evidence="1">
    <location>
        <begin position="299"/>
        <end position="309"/>
    </location>
</feature>